<organism evidence="1">
    <name type="scientific">Bacteriophage sp</name>
    <dbReference type="NCBI Taxonomy" id="38018"/>
    <lineage>
        <taxon>Viruses</taxon>
    </lineage>
</organism>
<reference evidence="1" key="1">
    <citation type="journal article" date="2021" name="Proc. Natl. Acad. Sci. U.S.A.">
        <title>A Catalog of Tens of Thousands of Viruses from Human Metagenomes Reveals Hidden Associations with Chronic Diseases.</title>
        <authorList>
            <person name="Tisza M.J."/>
            <person name="Buck C.B."/>
        </authorList>
    </citation>
    <scope>NUCLEOTIDE SEQUENCE</scope>
    <source>
        <strain evidence="1">CtOZu12</strain>
    </source>
</reference>
<name>A0A8D9PEF2_9VIRU</name>
<evidence type="ECO:0000313" key="1">
    <source>
        <dbReference type="EMBL" id="DAD55688.1"/>
    </source>
</evidence>
<protein>
    <submittedName>
        <fullName evidence="1">Uncharacterized protein</fullName>
    </submittedName>
</protein>
<dbReference type="EMBL" id="BK029940">
    <property type="protein sequence ID" value="DAD55688.1"/>
    <property type="molecule type" value="Genomic_DNA"/>
</dbReference>
<sequence>MPLQTVVIFPFISQNYTSYKYPPYVRNFVSIPLILIRQTFIFSSSFSFLEVLSSSTNSKSFSIKGGVALLYKGCFLTVNLAFSPSLGLYS</sequence>
<proteinExistence type="predicted"/>
<accession>A0A8D9PEF2</accession>